<dbReference type="CDD" id="cd08267">
    <property type="entry name" value="MDR1"/>
    <property type="match status" value="1"/>
</dbReference>
<dbReference type="InterPro" id="IPR002364">
    <property type="entry name" value="Quin_OxRdtase/zeta-crystal_CS"/>
</dbReference>
<dbReference type="AlphaFoldDB" id="A0A5C4X784"/>
<dbReference type="Proteomes" id="UP000314223">
    <property type="component" value="Unassembled WGS sequence"/>
</dbReference>
<proteinExistence type="predicted"/>
<evidence type="ECO:0000259" key="1">
    <source>
        <dbReference type="SMART" id="SM00829"/>
    </source>
</evidence>
<dbReference type="PANTHER" id="PTHR44013">
    <property type="entry name" value="ZINC-TYPE ALCOHOL DEHYDROGENASE-LIKE PROTEIN C16A3.02C"/>
    <property type="match status" value="1"/>
</dbReference>
<dbReference type="SMART" id="SM00829">
    <property type="entry name" value="PKS_ER"/>
    <property type="match status" value="1"/>
</dbReference>
<dbReference type="GO" id="GO:0008270">
    <property type="term" value="F:zinc ion binding"/>
    <property type="evidence" value="ECO:0007669"/>
    <property type="project" value="InterPro"/>
</dbReference>
<evidence type="ECO:0000313" key="2">
    <source>
        <dbReference type="EMBL" id="TNM57764.1"/>
    </source>
</evidence>
<reference evidence="2 3" key="1">
    <citation type="submission" date="2019-06" db="EMBL/GenBank/DDBJ databases">
        <authorList>
            <person name="Mardanova A.M."/>
            <person name="Pudova D.S."/>
            <person name="Shagimardanova E.I."/>
            <person name="Gogoleva N.E."/>
            <person name="Lutfullin M.T."/>
            <person name="Hadieva G.F."/>
            <person name="Sharipova M.R."/>
        </authorList>
    </citation>
    <scope>NUCLEOTIDE SEQUENCE [LARGE SCALE GENOMIC DNA]</scope>
    <source>
        <strain evidence="2 3">MG-1</strain>
    </source>
</reference>
<dbReference type="Gene3D" id="3.40.50.720">
    <property type="entry name" value="NAD(P)-binding Rossmann-like Domain"/>
    <property type="match status" value="1"/>
</dbReference>
<dbReference type="Pfam" id="PF13602">
    <property type="entry name" value="ADH_zinc_N_2"/>
    <property type="match status" value="1"/>
</dbReference>
<gene>
    <name evidence="2" type="ORF">FHQ09_00200</name>
</gene>
<dbReference type="Pfam" id="PF08240">
    <property type="entry name" value="ADH_N"/>
    <property type="match status" value="1"/>
</dbReference>
<dbReference type="GO" id="GO:0016491">
    <property type="term" value="F:oxidoreductase activity"/>
    <property type="evidence" value="ECO:0007669"/>
    <property type="project" value="InterPro"/>
</dbReference>
<evidence type="ECO:0000313" key="3">
    <source>
        <dbReference type="Proteomes" id="UP000314223"/>
    </source>
</evidence>
<dbReference type="InterPro" id="IPR011032">
    <property type="entry name" value="GroES-like_sf"/>
</dbReference>
<accession>A0A5C4X784</accession>
<sequence>MTMAAAGFRRYGGPEVLEVMRVAMPAAGAGQVLVKVEASSVNGGELAQRRGKLRALARVSLPRYVGIDFAGEILALGPGVTEFSIGDRVWGTVDERGSVGAAAEAVAIDSGRVSRMPEGWSATDAVSVLAGAATAVVGLRDKARLRAGERLLVRGASGGVGSVAVQLGRLYGAHVTALSSQSSEQFVRGLGADEVIDYRTSLDAIGTFDVVFDTRGTDLWELQKHLAPRGRMVAVSFDVDRKARSLAGIAASSIFGGRRIRFFLGHPTAALIGEVARLAEDGHLQPIVDEVYPLDRIGDAHARLEAGGVHGKVVLVVEETASGAVD</sequence>
<dbReference type="PROSITE" id="PS01162">
    <property type="entry name" value="QOR_ZETA_CRYSTAL"/>
    <property type="match status" value="1"/>
</dbReference>
<protein>
    <submittedName>
        <fullName evidence="2">NAD(P)-dependent alcohol dehydrogenase</fullName>
    </submittedName>
</protein>
<dbReference type="SUPFAM" id="SSF51735">
    <property type="entry name" value="NAD(P)-binding Rossmann-fold domains"/>
    <property type="match status" value="1"/>
</dbReference>
<dbReference type="PANTHER" id="PTHR44013:SF1">
    <property type="entry name" value="ZINC-TYPE ALCOHOL DEHYDROGENASE-LIKE PROTEIN C16A3.02C"/>
    <property type="match status" value="1"/>
</dbReference>
<dbReference type="EMBL" id="VDMQ01000001">
    <property type="protein sequence ID" value="TNM57764.1"/>
    <property type="molecule type" value="Genomic_DNA"/>
</dbReference>
<dbReference type="InterPro" id="IPR036291">
    <property type="entry name" value="NAD(P)-bd_dom_sf"/>
</dbReference>
<feature type="domain" description="Enoyl reductase (ER)" evidence="1">
    <location>
        <begin position="12"/>
        <end position="315"/>
    </location>
</feature>
<dbReference type="Gene3D" id="3.90.180.10">
    <property type="entry name" value="Medium-chain alcohol dehydrogenases, catalytic domain"/>
    <property type="match status" value="1"/>
</dbReference>
<dbReference type="SUPFAM" id="SSF50129">
    <property type="entry name" value="GroES-like"/>
    <property type="match status" value="1"/>
</dbReference>
<dbReference type="InterPro" id="IPR052733">
    <property type="entry name" value="Chloroplast_QOR"/>
</dbReference>
<comment type="caution">
    <text evidence="2">The sequence shown here is derived from an EMBL/GenBank/DDBJ whole genome shotgun (WGS) entry which is preliminary data.</text>
</comment>
<dbReference type="InterPro" id="IPR013154">
    <property type="entry name" value="ADH-like_N"/>
</dbReference>
<dbReference type="InterPro" id="IPR020843">
    <property type="entry name" value="ER"/>
</dbReference>
<organism evidence="2 3">
    <name type="scientific">Brevibacterium sediminis</name>
    <dbReference type="NCBI Taxonomy" id="1857024"/>
    <lineage>
        <taxon>Bacteria</taxon>
        <taxon>Bacillati</taxon>
        <taxon>Actinomycetota</taxon>
        <taxon>Actinomycetes</taxon>
        <taxon>Micrococcales</taxon>
        <taxon>Brevibacteriaceae</taxon>
        <taxon>Brevibacterium</taxon>
    </lineage>
</organism>
<dbReference type="RefSeq" id="WP_139466831.1">
    <property type="nucleotide sequence ID" value="NZ_VDMQ01000001.1"/>
</dbReference>
<name>A0A5C4X784_9MICO</name>